<dbReference type="Proteomes" id="UP000054821">
    <property type="component" value="Unassembled WGS sequence"/>
</dbReference>
<dbReference type="Pfam" id="PF14378">
    <property type="entry name" value="PAP2_3"/>
    <property type="match status" value="1"/>
</dbReference>
<sequence length="296" mass="33635">MTVGAFLEPLVVVTLLFGGAWFNRNKEYSFWEGTQGWGGHKRRDDVEIKRSSRDGFSPRSPTWSPGSSSPTLSADDESVWSLTSRRRKIQFFGYKRIVTTPNTLVFKDRFLSRVLQKFPFLIEAWYWALIYWGTVHVARKHALQVIHLEQRLGVFWEVSFQQWFLGHPFLLHWINPAMPSLHFGYSLLIGLTVATIPINGVRPNSWKRAAITVLGLSYPALIFTAIVATANHFILDAVAGAIVCGVAWSANGLLLNLCALEDYFLWIVRIHKPVNYTDPETAVEPDYHSVLLSEEA</sequence>
<evidence type="ECO:0000313" key="8">
    <source>
        <dbReference type="EMBL" id="PON24131.1"/>
    </source>
</evidence>
<feature type="transmembrane region" description="Helical" evidence="6">
    <location>
        <begin position="240"/>
        <end position="260"/>
    </location>
</feature>
<proteinExistence type="predicted"/>
<feature type="domain" description="Inositolphosphotransferase Aur1/Ipt1" evidence="7">
    <location>
        <begin position="177"/>
        <end position="248"/>
    </location>
</feature>
<organism evidence="8 9">
    <name type="scientific">Trichoderma gamsii</name>
    <dbReference type="NCBI Taxonomy" id="398673"/>
    <lineage>
        <taxon>Eukaryota</taxon>
        <taxon>Fungi</taxon>
        <taxon>Dikarya</taxon>
        <taxon>Ascomycota</taxon>
        <taxon>Pezizomycotina</taxon>
        <taxon>Sordariomycetes</taxon>
        <taxon>Hypocreomycetidae</taxon>
        <taxon>Hypocreales</taxon>
        <taxon>Hypocreaceae</taxon>
        <taxon>Trichoderma</taxon>
    </lineage>
</organism>
<accession>A0A2P4ZIL9</accession>
<gene>
    <name evidence="8" type="ORF">TGAM01_v207142</name>
</gene>
<evidence type="ECO:0000313" key="9">
    <source>
        <dbReference type="Proteomes" id="UP000054821"/>
    </source>
</evidence>
<protein>
    <recommendedName>
        <fullName evidence="7">Inositolphosphotransferase Aur1/Ipt1 domain-containing protein</fullName>
    </recommendedName>
</protein>
<evidence type="ECO:0000256" key="3">
    <source>
        <dbReference type="ARBA" id="ARBA00022989"/>
    </source>
</evidence>
<comment type="subcellular location">
    <subcellularLocation>
        <location evidence="1">Membrane</location>
        <topology evidence="1">Multi-pass membrane protein</topology>
    </subcellularLocation>
</comment>
<feature type="compositionally biased region" description="Low complexity" evidence="5">
    <location>
        <begin position="57"/>
        <end position="73"/>
    </location>
</feature>
<evidence type="ECO:0000256" key="5">
    <source>
        <dbReference type="SAM" id="MobiDB-lite"/>
    </source>
</evidence>
<feature type="transmembrane region" description="Helical" evidence="6">
    <location>
        <begin position="118"/>
        <end position="138"/>
    </location>
</feature>
<name>A0A2P4ZIL9_9HYPO</name>
<dbReference type="PANTHER" id="PTHR31310">
    <property type="match status" value="1"/>
</dbReference>
<dbReference type="GO" id="GO:0016020">
    <property type="term" value="C:membrane"/>
    <property type="evidence" value="ECO:0007669"/>
    <property type="project" value="UniProtKB-SubCell"/>
</dbReference>
<evidence type="ECO:0000256" key="2">
    <source>
        <dbReference type="ARBA" id="ARBA00022692"/>
    </source>
</evidence>
<keyword evidence="3 6" id="KW-1133">Transmembrane helix</keyword>
<evidence type="ECO:0000256" key="6">
    <source>
        <dbReference type="SAM" id="Phobius"/>
    </source>
</evidence>
<feature type="region of interest" description="Disordered" evidence="5">
    <location>
        <begin position="49"/>
        <end position="75"/>
    </location>
</feature>
<keyword evidence="2 6" id="KW-0812">Transmembrane</keyword>
<feature type="transmembrane region" description="Helical" evidence="6">
    <location>
        <begin position="183"/>
        <end position="201"/>
    </location>
</feature>
<dbReference type="AlphaFoldDB" id="A0A2P4ZIL9"/>
<keyword evidence="9" id="KW-1185">Reference proteome</keyword>
<evidence type="ECO:0000256" key="1">
    <source>
        <dbReference type="ARBA" id="ARBA00004141"/>
    </source>
</evidence>
<evidence type="ECO:0000259" key="7">
    <source>
        <dbReference type="Pfam" id="PF14378"/>
    </source>
</evidence>
<dbReference type="InterPro" id="IPR026841">
    <property type="entry name" value="Aur1/Ipt1"/>
</dbReference>
<feature type="transmembrane region" description="Helical" evidence="6">
    <location>
        <begin position="213"/>
        <end position="234"/>
    </location>
</feature>
<dbReference type="EMBL" id="JPDN02000025">
    <property type="protein sequence ID" value="PON24131.1"/>
    <property type="molecule type" value="Genomic_DNA"/>
</dbReference>
<evidence type="ECO:0000256" key="4">
    <source>
        <dbReference type="ARBA" id="ARBA00023136"/>
    </source>
</evidence>
<keyword evidence="4 6" id="KW-0472">Membrane</keyword>
<feature type="transmembrane region" description="Helical" evidence="6">
    <location>
        <begin position="6"/>
        <end position="22"/>
    </location>
</feature>
<dbReference type="RefSeq" id="XP_024405263.1">
    <property type="nucleotide sequence ID" value="XM_024550027.1"/>
</dbReference>
<comment type="caution">
    <text evidence="8">The sequence shown here is derived from an EMBL/GenBank/DDBJ whole genome shotgun (WGS) entry which is preliminary data.</text>
</comment>
<dbReference type="GeneID" id="29984194"/>
<dbReference type="InterPro" id="IPR052185">
    <property type="entry name" value="IPC_Synthase-Related"/>
</dbReference>
<reference evidence="8 9" key="1">
    <citation type="journal article" date="2016" name="Genome Announc.">
        <title>Draft Whole-Genome Sequence of Trichoderma gamsii T6085, a Promising Biocontrol Agent of Fusarium Head Blight on Wheat.</title>
        <authorList>
            <person name="Baroncelli R."/>
            <person name="Zapparata A."/>
            <person name="Piaggeschi G."/>
            <person name="Sarrocco S."/>
            <person name="Vannacci G."/>
        </authorList>
    </citation>
    <scope>NUCLEOTIDE SEQUENCE [LARGE SCALE GENOMIC DNA]</scope>
    <source>
        <strain evidence="8 9">T6085</strain>
    </source>
</reference>
<dbReference type="PANTHER" id="PTHR31310:SF7">
    <property type="entry name" value="PA-PHOSPHATASE RELATED-FAMILY PROTEIN DDB_G0268928"/>
    <property type="match status" value="1"/>
</dbReference>